<dbReference type="Pfam" id="PF11374">
    <property type="entry name" value="DUF3176"/>
    <property type="match status" value="1"/>
</dbReference>
<comment type="caution">
    <text evidence="3">The sequence shown here is derived from an EMBL/GenBank/DDBJ whole genome shotgun (WGS) entry which is preliminary data.</text>
</comment>
<feature type="transmembrane region" description="Helical" evidence="2">
    <location>
        <begin position="99"/>
        <end position="119"/>
    </location>
</feature>
<evidence type="ECO:0000313" key="3">
    <source>
        <dbReference type="EMBL" id="KAJ8661035.1"/>
    </source>
</evidence>
<evidence type="ECO:0000256" key="2">
    <source>
        <dbReference type="SAM" id="Phobius"/>
    </source>
</evidence>
<proteinExistence type="predicted"/>
<feature type="compositionally biased region" description="Basic and acidic residues" evidence="1">
    <location>
        <begin position="27"/>
        <end position="46"/>
    </location>
</feature>
<reference evidence="3 4" key="1">
    <citation type="submission" date="2023-03" db="EMBL/GenBank/DDBJ databases">
        <title>Genome sequence of Lichtheimia ornata CBS 291.66.</title>
        <authorList>
            <person name="Mohabir J.T."/>
            <person name="Shea T.P."/>
            <person name="Kurbessoian T."/>
            <person name="Berby B."/>
            <person name="Fontaine J."/>
            <person name="Livny J."/>
            <person name="Gnirke A."/>
            <person name="Stajich J.E."/>
            <person name="Cuomo C.A."/>
        </authorList>
    </citation>
    <scope>NUCLEOTIDE SEQUENCE [LARGE SCALE GENOMIC DNA]</scope>
    <source>
        <strain evidence="3">CBS 291.66</strain>
    </source>
</reference>
<feature type="transmembrane region" description="Helical" evidence="2">
    <location>
        <begin position="54"/>
        <end position="79"/>
    </location>
</feature>
<protein>
    <submittedName>
        <fullName evidence="3">Uncharacterized protein</fullName>
    </submittedName>
</protein>
<organism evidence="3 4">
    <name type="scientific">Lichtheimia ornata</name>
    <dbReference type="NCBI Taxonomy" id="688661"/>
    <lineage>
        <taxon>Eukaryota</taxon>
        <taxon>Fungi</taxon>
        <taxon>Fungi incertae sedis</taxon>
        <taxon>Mucoromycota</taxon>
        <taxon>Mucoromycotina</taxon>
        <taxon>Mucoromycetes</taxon>
        <taxon>Mucorales</taxon>
        <taxon>Lichtheimiaceae</taxon>
        <taxon>Lichtheimia</taxon>
    </lineage>
</organism>
<dbReference type="GeneID" id="83210670"/>
<keyword evidence="2" id="KW-1133">Transmembrane helix</keyword>
<evidence type="ECO:0000256" key="1">
    <source>
        <dbReference type="SAM" id="MobiDB-lite"/>
    </source>
</evidence>
<keyword evidence="4" id="KW-1185">Reference proteome</keyword>
<dbReference type="EMBL" id="JARTCD010000010">
    <property type="protein sequence ID" value="KAJ8661035.1"/>
    <property type="molecule type" value="Genomic_DNA"/>
</dbReference>
<dbReference type="PANTHER" id="PTHR35394:SF5">
    <property type="entry name" value="DUF3176 DOMAIN-CONTAINING PROTEIN"/>
    <property type="match status" value="1"/>
</dbReference>
<sequence>MKDQKDSNNEPSQPSPPPPDYDEATEEHEQRHTTLIQHHDRSTKEHDTALRRELANIALIPALNAAITVTLVGVLIYVYQSADGQPVAYTLAGMQIQSLISIIMTLVKMCLAGGIGYAVSEYKWVRMQHGGQLSLMDVYDACTRGVGGMIRVITGISFDRVLLPTILLQLGLIAMGPASQQILTAYNTTICLTEHSDTWLRHTNYRTEDIANWNAEPYDMRGLLGTDADYLFKYQFDAGAYGWGTLQDLGCPYAATNCTYNDIEVPYLQISCVPGNFNTTTIISDQDLSIQTLWNYYNQTQGYGGGYIYIDRLPSFFYASSMQNRTRYHAYNYTASEPLAASTDQSPYVGKPSFVAMMHHPGIMYNGGSDPSRVIVQECSFDTYMNRSDYHIMARASAVDRLEHEIFEIDYSKFGNTSLWINGDYGEEDRLALNMYAMQLGVLDMLTTSKVDYLTLPFAGFSEYMNTFLSDAAMTLSFARPASQSIRQGDVCMDYDRSYHLNPAAYYTVSLMLLVPLFWWIATLVISLRLSGVARGNSQMALLVTGLTAAVRDQFKGFSHTDQNVLFSRSRQVHVVFGEIPSQDGRRGHAAFGLQDQVIAPIKRRKPASDS</sequence>
<dbReference type="RefSeq" id="XP_058345948.1">
    <property type="nucleotide sequence ID" value="XM_058483329.1"/>
</dbReference>
<dbReference type="InterPro" id="IPR021514">
    <property type="entry name" value="DUF3176"/>
</dbReference>
<dbReference type="Proteomes" id="UP001234581">
    <property type="component" value="Unassembled WGS sequence"/>
</dbReference>
<accession>A0AAD7V9Z6</accession>
<dbReference type="AlphaFoldDB" id="A0AAD7V9Z6"/>
<keyword evidence="2" id="KW-0472">Membrane</keyword>
<feature type="transmembrane region" description="Helical" evidence="2">
    <location>
        <begin position="504"/>
        <end position="530"/>
    </location>
</feature>
<keyword evidence="2" id="KW-0812">Transmembrane</keyword>
<dbReference type="PANTHER" id="PTHR35394">
    <property type="entry name" value="DUF3176 DOMAIN-CONTAINING PROTEIN"/>
    <property type="match status" value="1"/>
</dbReference>
<name>A0AAD7V9Z6_9FUNG</name>
<feature type="region of interest" description="Disordered" evidence="1">
    <location>
        <begin position="1"/>
        <end position="46"/>
    </location>
</feature>
<gene>
    <name evidence="3" type="ORF">O0I10_003257</name>
</gene>
<evidence type="ECO:0000313" key="4">
    <source>
        <dbReference type="Proteomes" id="UP001234581"/>
    </source>
</evidence>